<feature type="domain" description="EGF-like" evidence="25">
    <location>
        <begin position="109"/>
        <end position="148"/>
    </location>
</feature>
<evidence type="ECO:0000256" key="12">
    <source>
        <dbReference type="ARBA" id="ARBA00022729"/>
    </source>
</evidence>
<dbReference type="InterPro" id="IPR018162">
    <property type="entry name" value="Ala-tRNA-ligase_IIc_anticod-bd"/>
</dbReference>
<evidence type="ECO:0000259" key="25">
    <source>
        <dbReference type="PROSITE" id="PS50026"/>
    </source>
</evidence>
<dbReference type="InterPro" id="IPR002318">
    <property type="entry name" value="Ala-tRNA-lgiase_IIc"/>
</dbReference>
<comment type="similarity">
    <text evidence="3">Belongs to the class-II aminoacyl-tRNA synthetase family. Alax-L subfamily.</text>
</comment>
<keyword evidence="22" id="KW-0325">Glycoprotein</keyword>
<proteinExistence type="inferred from homology"/>
<dbReference type="InterPro" id="IPR009000">
    <property type="entry name" value="Transl_B-barrel_sf"/>
</dbReference>
<keyword evidence="28" id="KW-1185">Reference proteome</keyword>
<keyword evidence="18" id="KW-0694">RNA-binding</keyword>
<dbReference type="Proteomes" id="UP000298787">
    <property type="component" value="Unassembled WGS sequence"/>
</dbReference>
<dbReference type="SUPFAM" id="SSF55186">
    <property type="entry name" value="ThrRS/AlaRS common domain"/>
    <property type="match status" value="1"/>
</dbReference>
<dbReference type="SMART" id="SM00181">
    <property type="entry name" value="EGF"/>
    <property type="match status" value="2"/>
</dbReference>
<name>A0A4U5TX22_COLLU</name>
<dbReference type="PRINTS" id="PR00980">
    <property type="entry name" value="TRNASYNTHALA"/>
</dbReference>
<dbReference type="InterPro" id="IPR001881">
    <property type="entry name" value="EGF-like_Ca-bd_dom"/>
</dbReference>
<evidence type="ECO:0000256" key="14">
    <source>
        <dbReference type="ARBA" id="ARBA00022741"/>
    </source>
</evidence>
<dbReference type="InterPro" id="IPR018163">
    <property type="entry name" value="Thr/Ala-tRNA-synth_IIc_edit"/>
</dbReference>
<dbReference type="SMART" id="SM00179">
    <property type="entry name" value="EGF_CA"/>
    <property type="match status" value="3"/>
</dbReference>
<keyword evidence="11" id="KW-0479">Metal-binding</keyword>
<keyword evidence="19" id="KW-0648">Protein biosynthesis</keyword>
<comment type="subcellular location">
    <subcellularLocation>
        <location evidence="1">Secreted</location>
        <location evidence="1">Extracellular space</location>
        <location evidence="1">Extracellular matrix</location>
    </subcellularLocation>
</comment>
<dbReference type="NCBIfam" id="TIGR00344">
    <property type="entry name" value="alaS"/>
    <property type="match status" value="1"/>
</dbReference>
<evidence type="ECO:0000256" key="10">
    <source>
        <dbReference type="ARBA" id="ARBA00022598"/>
    </source>
</evidence>
<evidence type="ECO:0000256" key="5">
    <source>
        <dbReference type="ARBA" id="ARBA00017959"/>
    </source>
</evidence>
<dbReference type="Pfam" id="PF22914">
    <property type="entry name" value="Fibulin_C"/>
    <property type="match status" value="1"/>
</dbReference>
<dbReference type="FunFam" id="3.30.930.10:FF:000011">
    <property type="entry name" value="Alanine--tRNA ligase, cytoplasmic"/>
    <property type="match status" value="1"/>
</dbReference>
<dbReference type="InterPro" id="IPR000152">
    <property type="entry name" value="EGF-type_Asp/Asn_hydroxyl_site"/>
</dbReference>
<dbReference type="FunFam" id="3.30.980.10:FF:000004">
    <property type="entry name" value="Alanine--tRNA ligase, cytoplasmic"/>
    <property type="match status" value="1"/>
</dbReference>
<evidence type="ECO:0000256" key="11">
    <source>
        <dbReference type="ARBA" id="ARBA00022723"/>
    </source>
</evidence>
<evidence type="ECO:0000256" key="3">
    <source>
        <dbReference type="ARBA" id="ARBA00008429"/>
    </source>
</evidence>
<keyword evidence="10 27" id="KW-0436">Ligase</keyword>
<dbReference type="InterPro" id="IPR049883">
    <property type="entry name" value="NOTCH1_EGF-like"/>
</dbReference>
<dbReference type="SUPFAM" id="SSF57196">
    <property type="entry name" value="EGF/Laminin"/>
    <property type="match status" value="1"/>
</dbReference>
<evidence type="ECO:0000256" key="13">
    <source>
        <dbReference type="ARBA" id="ARBA00022737"/>
    </source>
</evidence>
<comment type="similarity">
    <text evidence="2">Belongs to the fibulin family.</text>
</comment>
<keyword evidence="9" id="KW-0820">tRNA-binding</keyword>
<evidence type="ECO:0000256" key="15">
    <source>
        <dbReference type="ARBA" id="ARBA00022833"/>
    </source>
</evidence>
<dbReference type="Pfam" id="PF07973">
    <property type="entry name" value="tRNA_SAD"/>
    <property type="match status" value="1"/>
</dbReference>
<evidence type="ECO:0000256" key="17">
    <source>
        <dbReference type="ARBA" id="ARBA00022840"/>
    </source>
</evidence>
<evidence type="ECO:0000256" key="16">
    <source>
        <dbReference type="ARBA" id="ARBA00022837"/>
    </source>
</evidence>
<dbReference type="PROSITE" id="PS01187">
    <property type="entry name" value="EGF_CA"/>
    <property type="match status" value="1"/>
</dbReference>
<keyword evidence="14" id="KW-0547">Nucleotide-binding</keyword>
<dbReference type="PROSITE" id="PS50026">
    <property type="entry name" value="EGF_3"/>
    <property type="match status" value="1"/>
</dbReference>
<dbReference type="PANTHER" id="PTHR11777:SF8">
    <property type="entry name" value="ALANINE--TRNA LIGASE, MITOCHONDRIAL"/>
    <property type="match status" value="1"/>
</dbReference>
<dbReference type="Pfam" id="PF01411">
    <property type="entry name" value="tRNA-synt_2c"/>
    <property type="match status" value="2"/>
</dbReference>
<dbReference type="Gene3D" id="3.30.930.10">
    <property type="entry name" value="Bira Bifunctional Protein, Domain 2"/>
    <property type="match status" value="1"/>
</dbReference>
<gene>
    <name evidence="27" type="ORF">D9C73_028144</name>
</gene>
<evidence type="ECO:0000256" key="21">
    <source>
        <dbReference type="ARBA" id="ARBA00023157"/>
    </source>
</evidence>
<dbReference type="InterPro" id="IPR018164">
    <property type="entry name" value="Ala-tRNA-synth_IIc_N"/>
</dbReference>
<keyword evidence="20" id="KW-0030">Aminoacyl-tRNA synthetase</keyword>
<organism evidence="27 28">
    <name type="scientific">Collichthys lucidus</name>
    <name type="common">Big head croaker</name>
    <name type="synonym">Sciaena lucida</name>
    <dbReference type="NCBI Taxonomy" id="240159"/>
    <lineage>
        <taxon>Eukaryota</taxon>
        <taxon>Metazoa</taxon>
        <taxon>Chordata</taxon>
        <taxon>Craniata</taxon>
        <taxon>Vertebrata</taxon>
        <taxon>Euteleostomi</taxon>
        <taxon>Actinopterygii</taxon>
        <taxon>Neopterygii</taxon>
        <taxon>Teleostei</taxon>
        <taxon>Neoteleostei</taxon>
        <taxon>Acanthomorphata</taxon>
        <taxon>Eupercaria</taxon>
        <taxon>Sciaenidae</taxon>
        <taxon>Collichthys</taxon>
    </lineage>
</organism>
<evidence type="ECO:0000256" key="8">
    <source>
        <dbReference type="ARBA" id="ARBA00022536"/>
    </source>
</evidence>
<dbReference type="CDD" id="cd00054">
    <property type="entry name" value="EGF_CA"/>
    <property type="match status" value="3"/>
</dbReference>
<dbReference type="PANTHER" id="PTHR11777">
    <property type="entry name" value="ALANYL-TRNA SYNTHETASE"/>
    <property type="match status" value="1"/>
</dbReference>
<keyword evidence="12" id="KW-0732">Signal</keyword>
<dbReference type="Gene3D" id="3.30.980.10">
    <property type="entry name" value="Threonyl-trna Synthetase, Chain A, domain 2"/>
    <property type="match status" value="1"/>
</dbReference>
<dbReference type="SUPFAM" id="SSF50447">
    <property type="entry name" value="Translation proteins"/>
    <property type="match status" value="1"/>
</dbReference>
<dbReference type="PROSITE" id="PS50860">
    <property type="entry name" value="AA_TRNA_LIGASE_II_ALA"/>
    <property type="match status" value="1"/>
</dbReference>
<sequence length="1449" mass="160341">MNSECTEGYEFNVDEQECKDINECETLPDACKGGMGCINHYGGYFCLPQNAQIIISNVGEEVTTTTPPPHPHFIPNNHGNYQTTNNQDRMISAQCPSGFTADEFNYCRDVDECLLSSYMCQWQCVNQPGSYSCVCPEGYQLQGTRLCQDVNECETGPNCREDQVCWNYFGGYRCYPRNPCHEPYIQTGEGRCSCQSLSECRGLPPSIVYKYMSITSERAVPADIFQIQATSVFPNMHNTFRIKAGNEEGRFFLRRSNNVSAMLVMTHPLMGPREHVLDLEMVTQNSALSYRSSSLLRLTIIVGPLPLPMFINPSVCPPCPPCLKSVYCEDPDVHFVSGAEVEGTSGVETMTAEEAAAAKEVEVNTSIYELFDRSFGPMFRLLCWRFRPLSGSSDLLYAGSARSFSGSPPPAARVRSTFLDFFRQEHGHLLVPSSPVRPRGDPSLLFVNAGMNQFKPILLGTADPRSSMSAYRRVVNSQKCVRAGGKHNDLEDVGRDLTHHTFFEMLGSWSFGDYFKVEACSMAWSLLTEHYGIPADRLYVSYFAGDAAARLPADEETRRIWLDIGVPPSRLLPFGLKENFWEMGDSGPCGPCTEIHYDHVGGRDAAPLVNADSPDVVEIWNLVFMQYNREPDQNLCPLPRVSVDTGMGLERLVSVLQGTRSNYDTDLFTPLLQAIHQRSRVGPYGGRTGEADQGRVDMAYRVVADHIRTLSICIADGVHPGMSGAELVLRRILRRAVRFCVQVLQAPQGSLASLVPTVTHILGDVYPELHSEADRVMDVINDSEAHFLSSLQQGSRLILRTLSSKDYKHGVFPASVVWSLHRDLGFPLDLVDLMLEERGVKVDREELDRLMAESHKVSSDLHSGVQSQVMLDVLSLAELQRLAVPHTDDSLKYQYSLEQGRYGTTRVLRGRYGTTRVLRGRYGTTRVLRGRYGTTRVLRGRYGTTRVLRGRYASRGRPVVVPWWSRGGLVVVPWSSRGGLVVVPWSSRGRLVVVSWSSRGGLVVVSWSSRGRPVVVPWWSRGGPVVVSWSSRGRPVVVSWSSRGRPVVVSWSSRGRPVVVPWSRGRPVVVPWSSRGGLVVVPWSSRGRLVVVPWSSRGRLVVVSWPVFPACSATVLALYDGRVLVSEVSEGQCCGVILDQTCFYSEQGGQSHDRGYFTRDRLQDVPYSVETVVQAGGYVVHQVTAAGRLKTGDRVQLHLDQGSLSVSQLQQVERCVNDIIAANQVVHSQELPLQTARCINGLRTVDEVYPDPVRVVSVAVPVSDLLNDQTDRQTSVELCCGTHLLQTGAIKDLVIVSERQMVRGVSRIIAVTGQEAAECLAKEVGVLSDAVDNTSIPQWQRRDLQSRLRALQRTSNTCVRKLETAQAAVQTQALLEKNGVRDVQVDSVETDSLSDSPSLSASDWALAVCRRLGGSAGGSALVAKGTGSSSDITEALRWAEEFASEKTQR</sequence>
<accession>A0A4U5TX22</accession>
<dbReference type="STRING" id="240159.A0A4U5TX22"/>
<evidence type="ECO:0000256" key="23">
    <source>
        <dbReference type="ARBA" id="ARBA00048300"/>
    </source>
</evidence>
<evidence type="ECO:0000256" key="6">
    <source>
        <dbReference type="ARBA" id="ARBA00022525"/>
    </source>
</evidence>
<evidence type="ECO:0000256" key="2">
    <source>
        <dbReference type="ARBA" id="ARBA00006127"/>
    </source>
</evidence>
<evidence type="ECO:0000256" key="24">
    <source>
        <dbReference type="PROSITE-ProRule" id="PRU00076"/>
    </source>
</evidence>
<evidence type="ECO:0000256" key="1">
    <source>
        <dbReference type="ARBA" id="ARBA00004498"/>
    </source>
</evidence>
<dbReference type="SUPFAM" id="SSF101898">
    <property type="entry name" value="NHL repeat"/>
    <property type="match status" value="1"/>
</dbReference>
<protein>
    <recommendedName>
        <fullName evidence="5">Alanine--tRNA ligase</fullName>
        <ecNumber evidence="4">6.1.1.7</ecNumber>
    </recommendedName>
</protein>
<evidence type="ECO:0000259" key="26">
    <source>
        <dbReference type="PROSITE" id="PS50860"/>
    </source>
</evidence>
<dbReference type="EC" id="6.1.1.7" evidence="4"/>
<evidence type="ECO:0000256" key="4">
    <source>
        <dbReference type="ARBA" id="ARBA00013168"/>
    </source>
</evidence>
<keyword evidence="15" id="KW-0862">Zinc</keyword>
<dbReference type="InterPro" id="IPR055088">
    <property type="entry name" value="Fibulin_C"/>
</dbReference>
<dbReference type="Pfam" id="PF07645">
    <property type="entry name" value="EGF_CA"/>
    <property type="match status" value="3"/>
</dbReference>
<dbReference type="CDD" id="cd00673">
    <property type="entry name" value="AlaRS_core"/>
    <property type="match status" value="1"/>
</dbReference>
<dbReference type="InterPro" id="IPR050058">
    <property type="entry name" value="Ala-tRNA_ligase"/>
</dbReference>
<dbReference type="FunFam" id="2.10.25.10:FF:000014">
    <property type="entry name" value="Latent-transforming growth factor beta-binding protein 3"/>
    <property type="match status" value="1"/>
</dbReference>
<evidence type="ECO:0000256" key="7">
    <source>
        <dbReference type="ARBA" id="ARBA00022530"/>
    </source>
</evidence>
<keyword evidence="21" id="KW-1015">Disulfide bond</keyword>
<dbReference type="SUPFAM" id="SSF101353">
    <property type="entry name" value="Putative anticodon-binding domain of alanyl-tRNA synthetase (AlaRS)"/>
    <property type="match status" value="1"/>
</dbReference>
<dbReference type="GO" id="GO:0002161">
    <property type="term" value="F:aminoacyl-tRNA deacylase activity"/>
    <property type="evidence" value="ECO:0007669"/>
    <property type="project" value="TreeGrafter"/>
</dbReference>
<evidence type="ECO:0000313" key="28">
    <source>
        <dbReference type="Proteomes" id="UP000298787"/>
    </source>
</evidence>
<dbReference type="InterPro" id="IPR018097">
    <property type="entry name" value="EGF_Ca-bd_CS"/>
</dbReference>
<dbReference type="InterPro" id="IPR000742">
    <property type="entry name" value="EGF"/>
</dbReference>
<evidence type="ECO:0000256" key="22">
    <source>
        <dbReference type="ARBA" id="ARBA00023180"/>
    </source>
</evidence>
<dbReference type="PROSITE" id="PS01186">
    <property type="entry name" value="EGF_2"/>
    <property type="match status" value="1"/>
</dbReference>
<reference evidence="27 28" key="1">
    <citation type="submission" date="2019-01" db="EMBL/GenBank/DDBJ databases">
        <title>Genome Assembly of Collichthys lucidus.</title>
        <authorList>
            <person name="Cai M."/>
            <person name="Xiao S."/>
        </authorList>
    </citation>
    <scope>NUCLEOTIDE SEQUENCE [LARGE SCALE GENOMIC DNA]</scope>
    <source>
        <strain evidence="27">JT15FE1705JMU</strain>
        <tissue evidence="27">Muscle</tissue>
    </source>
</reference>
<keyword evidence="13" id="KW-0677">Repeat</keyword>
<keyword evidence="6" id="KW-0964">Secreted</keyword>
<dbReference type="GO" id="GO:0005739">
    <property type="term" value="C:mitochondrion"/>
    <property type="evidence" value="ECO:0007669"/>
    <property type="project" value="TreeGrafter"/>
</dbReference>
<evidence type="ECO:0000256" key="19">
    <source>
        <dbReference type="ARBA" id="ARBA00022917"/>
    </source>
</evidence>
<dbReference type="GO" id="GO:0004813">
    <property type="term" value="F:alanine-tRNA ligase activity"/>
    <property type="evidence" value="ECO:0007669"/>
    <property type="project" value="UniProtKB-EC"/>
</dbReference>
<dbReference type="PROSITE" id="PS00010">
    <property type="entry name" value="ASX_HYDROXYL"/>
    <property type="match status" value="1"/>
</dbReference>
<dbReference type="GO" id="GO:0000049">
    <property type="term" value="F:tRNA binding"/>
    <property type="evidence" value="ECO:0007669"/>
    <property type="project" value="UniProtKB-KW"/>
</dbReference>
<evidence type="ECO:0000256" key="9">
    <source>
        <dbReference type="ARBA" id="ARBA00022555"/>
    </source>
</evidence>
<dbReference type="GO" id="GO:0005509">
    <property type="term" value="F:calcium ion binding"/>
    <property type="evidence" value="ECO:0007669"/>
    <property type="project" value="InterPro"/>
</dbReference>
<keyword evidence="7" id="KW-0272">Extracellular matrix</keyword>
<dbReference type="Gene3D" id="2.10.25.10">
    <property type="entry name" value="Laminin"/>
    <property type="match status" value="2"/>
</dbReference>
<evidence type="ECO:0000256" key="20">
    <source>
        <dbReference type="ARBA" id="ARBA00023146"/>
    </source>
</evidence>
<keyword evidence="8 24" id="KW-0245">EGF-like domain</keyword>
<dbReference type="EMBL" id="ML241253">
    <property type="protein sequence ID" value="TKS65939.1"/>
    <property type="molecule type" value="Genomic_DNA"/>
</dbReference>
<dbReference type="InterPro" id="IPR018165">
    <property type="entry name" value="Ala-tRNA-synth_IIc_core"/>
</dbReference>
<evidence type="ECO:0000313" key="27">
    <source>
        <dbReference type="EMBL" id="TKS65939.1"/>
    </source>
</evidence>
<comment type="catalytic activity">
    <reaction evidence="23">
        <text>tRNA(Ala) + L-alanine + ATP = L-alanyl-tRNA(Ala) + AMP + diphosphate</text>
        <dbReference type="Rhea" id="RHEA:12540"/>
        <dbReference type="Rhea" id="RHEA-COMP:9657"/>
        <dbReference type="Rhea" id="RHEA-COMP:9923"/>
        <dbReference type="ChEBI" id="CHEBI:30616"/>
        <dbReference type="ChEBI" id="CHEBI:33019"/>
        <dbReference type="ChEBI" id="CHEBI:57972"/>
        <dbReference type="ChEBI" id="CHEBI:78442"/>
        <dbReference type="ChEBI" id="CHEBI:78497"/>
        <dbReference type="ChEBI" id="CHEBI:456215"/>
        <dbReference type="EC" id="6.1.1.7"/>
    </reaction>
</comment>
<keyword evidence="17" id="KW-0067">ATP-binding</keyword>
<dbReference type="GO" id="GO:0005524">
    <property type="term" value="F:ATP binding"/>
    <property type="evidence" value="ECO:0007669"/>
    <property type="project" value="UniProtKB-KW"/>
</dbReference>
<dbReference type="GO" id="GO:0006419">
    <property type="term" value="P:alanyl-tRNA aminoacylation"/>
    <property type="evidence" value="ECO:0007669"/>
    <property type="project" value="InterPro"/>
</dbReference>
<dbReference type="InterPro" id="IPR012947">
    <property type="entry name" value="tRNA_SAD"/>
</dbReference>
<dbReference type="SUPFAM" id="SSF55681">
    <property type="entry name" value="Class II aaRS and biotin synthetases"/>
    <property type="match status" value="1"/>
</dbReference>
<keyword evidence="16" id="KW-0106">Calcium</keyword>
<comment type="caution">
    <text evidence="24">Lacks conserved residue(s) required for the propagation of feature annotation.</text>
</comment>
<dbReference type="SMART" id="SM00863">
    <property type="entry name" value="tRNA_SAD"/>
    <property type="match status" value="1"/>
</dbReference>
<dbReference type="InterPro" id="IPR045864">
    <property type="entry name" value="aa-tRNA-synth_II/BPL/LPL"/>
</dbReference>
<feature type="domain" description="Alanyl-transfer RNA synthetases family profile" evidence="26">
    <location>
        <begin position="409"/>
        <end position="1322"/>
    </location>
</feature>
<evidence type="ECO:0000256" key="18">
    <source>
        <dbReference type="ARBA" id="ARBA00022884"/>
    </source>
</evidence>